<accession>A0A1B6ICS3</accession>
<sequence length="125" mass="13670">MLLVLHYEKNVQTIIYMINNLIIQKNTSESTTLHVHVSEGFIVSCTVDMASPHKCQFIGLVSCSHNLGTVILTSQLQKLLKYMVSSVHHSPECICLSCGTLSLSSYSSSDTPDCLQLGRPAATTL</sequence>
<dbReference type="AlphaFoldDB" id="A0A1B6ICS3"/>
<organism evidence="1">
    <name type="scientific">Homalodisca liturata</name>
    <dbReference type="NCBI Taxonomy" id="320908"/>
    <lineage>
        <taxon>Eukaryota</taxon>
        <taxon>Metazoa</taxon>
        <taxon>Ecdysozoa</taxon>
        <taxon>Arthropoda</taxon>
        <taxon>Hexapoda</taxon>
        <taxon>Insecta</taxon>
        <taxon>Pterygota</taxon>
        <taxon>Neoptera</taxon>
        <taxon>Paraneoptera</taxon>
        <taxon>Hemiptera</taxon>
        <taxon>Auchenorrhyncha</taxon>
        <taxon>Membracoidea</taxon>
        <taxon>Cicadellidae</taxon>
        <taxon>Cicadellinae</taxon>
        <taxon>Proconiini</taxon>
        <taxon>Homalodisca</taxon>
    </lineage>
</organism>
<gene>
    <name evidence="1" type="ORF">g.51247</name>
</gene>
<dbReference type="EMBL" id="GECU01022981">
    <property type="protein sequence ID" value="JAS84725.1"/>
    <property type="molecule type" value="Transcribed_RNA"/>
</dbReference>
<name>A0A1B6ICS3_9HEMI</name>
<feature type="non-terminal residue" evidence="1">
    <location>
        <position position="125"/>
    </location>
</feature>
<reference evidence="1" key="1">
    <citation type="submission" date="2015-11" db="EMBL/GenBank/DDBJ databases">
        <title>De novo transcriptome assembly of four potential Pierce s Disease insect vectors from Arizona vineyards.</title>
        <authorList>
            <person name="Tassone E.E."/>
        </authorList>
    </citation>
    <scope>NUCLEOTIDE SEQUENCE</scope>
</reference>
<protein>
    <submittedName>
        <fullName evidence="1">Uncharacterized protein</fullName>
    </submittedName>
</protein>
<evidence type="ECO:0000313" key="1">
    <source>
        <dbReference type="EMBL" id="JAS84725.1"/>
    </source>
</evidence>
<proteinExistence type="predicted"/>